<keyword evidence="3" id="KW-1185">Reference proteome</keyword>
<feature type="transmembrane region" description="Helical" evidence="1">
    <location>
        <begin position="107"/>
        <end position="126"/>
    </location>
</feature>
<dbReference type="AlphaFoldDB" id="A0A1H9QHT6"/>
<dbReference type="InterPro" id="IPR018723">
    <property type="entry name" value="DUF2254_membrane"/>
</dbReference>
<dbReference type="Pfam" id="PF10011">
    <property type="entry name" value="DUF2254"/>
    <property type="match status" value="1"/>
</dbReference>
<dbReference type="RefSeq" id="WP_091755258.1">
    <property type="nucleotide sequence ID" value="NZ_FOHB01000001.1"/>
</dbReference>
<name>A0A1H9QHT6_9MICO</name>
<feature type="transmembrane region" description="Helical" evidence="1">
    <location>
        <begin position="61"/>
        <end position="87"/>
    </location>
</feature>
<organism evidence="2 3">
    <name type="scientific">Pedococcus cremeus</name>
    <dbReference type="NCBI Taxonomy" id="587636"/>
    <lineage>
        <taxon>Bacteria</taxon>
        <taxon>Bacillati</taxon>
        <taxon>Actinomycetota</taxon>
        <taxon>Actinomycetes</taxon>
        <taxon>Micrococcales</taxon>
        <taxon>Intrasporangiaceae</taxon>
        <taxon>Pedococcus</taxon>
    </lineage>
</organism>
<keyword evidence="1" id="KW-1133">Transmembrane helix</keyword>
<protein>
    <submittedName>
        <fullName evidence="2">Uncharacterized membrane protein</fullName>
    </submittedName>
</protein>
<evidence type="ECO:0000313" key="3">
    <source>
        <dbReference type="Proteomes" id="UP000199019"/>
    </source>
</evidence>
<evidence type="ECO:0000256" key="1">
    <source>
        <dbReference type="SAM" id="Phobius"/>
    </source>
</evidence>
<dbReference type="Proteomes" id="UP000199019">
    <property type="component" value="Unassembled WGS sequence"/>
</dbReference>
<feature type="transmembrane region" description="Helical" evidence="1">
    <location>
        <begin position="20"/>
        <end position="40"/>
    </location>
</feature>
<reference evidence="3" key="1">
    <citation type="submission" date="2016-10" db="EMBL/GenBank/DDBJ databases">
        <authorList>
            <person name="Varghese N."/>
            <person name="Submissions S."/>
        </authorList>
    </citation>
    <scope>NUCLEOTIDE SEQUENCE [LARGE SCALE GENOMIC DNA]</scope>
    <source>
        <strain evidence="3">CGMCC 1.6963</strain>
    </source>
</reference>
<sequence length="431" mass="45981">MPSLPALFRRIRETFWWRPAALVAAAVVLAEVFVITDRLLDTTSWSQGSAWQLGVEGSRGLLTAIGSSMLGVAATAFSITVAVIATASSSYGPRLVRNFMTDRSNQLVLGSFVATFVYSLLVLRSVRSADQDLGTDAFVPFLSVHTAILLALVDVGALVYFIHHIAESIQISTLAVRLREELTSVAQREYADPPRQARRDVDGAVAEARYQGHAVRATQAGFVVSVDRDRLVDVTARAGGLAVMDVGVGDHVIPGEPLMHSTAADEHDEALGECVGVGDARTPVQDARFAVQQLVEMAVRALSPGTNDPYTARNAIQELGAGLSVMVAAGSPPAGWADDDGRLRLVLDVPSPLDLADEALTDLRVHGSSEPYVVREILRLGERLTTAGDGEVGELVRTHIALVLDAFAESGCHADTVRLREIASSMALTRA</sequence>
<dbReference type="EMBL" id="FOHB01000001">
    <property type="protein sequence ID" value="SER60014.1"/>
    <property type="molecule type" value="Genomic_DNA"/>
</dbReference>
<feature type="transmembrane region" description="Helical" evidence="1">
    <location>
        <begin position="138"/>
        <end position="162"/>
    </location>
</feature>
<accession>A0A1H9QHT6</accession>
<keyword evidence="1" id="KW-0472">Membrane</keyword>
<gene>
    <name evidence="2" type="ORF">SAMN05216199_0630</name>
</gene>
<evidence type="ECO:0000313" key="2">
    <source>
        <dbReference type="EMBL" id="SER60014.1"/>
    </source>
</evidence>
<proteinExistence type="predicted"/>
<dbReference type="OrthoDB" id="2955631at2"/>
<dbReference type="STRING" id="587636.SAMN05216199_0630"/>
<keyword evidence="1" id="KW-0812">Transmembrane</keyword>